<dbReference type="PANTHER" id="PTHR34373">
    <property type="entry name" value="SHUGOSHIN 2"/>
    <property type="match status" value="1"/>
</dbReference>
<feature type="region of interest" description="Disordered" evidence="1">
    <location>
        <begin position="1"/>
        <end position="24"/>
    </location>
</feature>
<gene>
    <name evidence="2" type="ORF">FPE_LOCUS25866</name>
</gene>
<dbReference type="AlphaFoldDB" id="A0AAD2E898"/>
<evidence type="ECO:0008006" key="4">
    <source>
        <dbReference type="Google" id="ProtNLM"/>
    </source>
</evidence>
<feature type="region of interest" description="Disordered" evidence="1">
    <location>
        <begin position="154"/>
        <end position="177"/>
    </location>
</feature>
<organism evidence="2 3">
    <name type="scientific">Fraxinus pennsylvanica</name>
    <dbReference type="NCBI Taxonomy" id="56036"/>
    <lineage>
        <taxon>Eukaryota</taxon>
        <taxon>Viridiplantae</taxon>
        <taxon>Streptophyta</taxon>
        <taxon>Embryophyta</taxon>
        <taxon>Tracheophyta</taxon>
        <taxon>Spermatophyta</taxon>
        <taxon>Magnoliopsida</taxon>
        <taxon>eudicotyledons</taxon>
        <taxon>Gunneridae</taxon>
        <taxon>Pentapetalae</taxon>
        <taxon>asterids</taxon>
        <taxon>lamiids</taxon>
        <taxon>Lamiales</taxon>
        <taxon>Oleaceae</taxon>
        <taxon>Oleeae</taxon>
        <taxon>Fraxinus</taxon>
    </lineage>
</organism>
<feature type="compositionally biased region" description="Basic and acidic residues" evidence="1">
    <location>
        <begin position="243"/>
        <end position="263"/>
    </location>
</feature>
<dbReference type="Proteomes" id="UP000834106">
    <property type="component" value="Chromosome 16"/>
</dbReference>
<feature type="region of interest" description="Disordered" evidence="1">
    <location>
        <begin position="230"/>
        <end position="292"/>
    </location>
</feature>
<proteinExistence type="predicted"/>
<dbReference type="EMBL" id="OU503051">
    <property type="protein sequence ID" value="CAI9778436.1"/>
    <property type="molecule type" value="Genomic_DNA"/>
</dbReference>
<protein>
    <recommendedName>
        <fullName evidence="4">Shugoshin C-terminal domain-containing protein</fullName>
    </recommendedName>
</protein>
<reference evidence="2" key="1">
    <citation type="submission" date="2023-05" db="EMBL/GenBank/DDBJ databases">
        <authorList>
            <person name="Huff M."/>
        </authorList>
    </citation>
    <scope>NUCLEOTIDE SEQUENCE</scope>
</reference>
<dbReference type="GO" id="GO:0045144">
    <property type="term" value="P:meiotic sister chromatid segregation"/>
    <property type="evidence" value="ECO:0007669"/>
    <property type="project" value="InterPro"/>
</dbReference>
<dbReference type="PANTHER" id="PTHR34373:SF8">
    <property type="entry name" value="SHUGOSHIN"/>
    <property type="match status" value="1"/>
</dbReference>
<evidence type="ECO:0000313" key="2">
    <source>
        <dbReference type="EMBL" id="CAI9778436.1"/>
    </source>
</evidence>
<keyword evidence="3" id="KW-1185">Reference proteome</keyword>
<sequence length="292" mass="32963">MQGDKVAKRSSLGNMMRRGLSDVTNSLPLPKSIIISEKSQPDSASASASASAKDYIDNLIKENMAMVKLIQEKNKIVELTGIEIQNLRACLQKMQMQNWNLAQSNSHMSAELNLGKERLKALQHEIGCKEALLRTKNLELKEVVNIQNNQLQEPEDNKTCNANQRRNSRSQSLGPLTICQQATQKEAGDSKRRCLRRQSAISRIQQQEPNENLFEIEDVKFPVAIPANSSACADGSSQVSSSNKKEDFDYGHDSDFETQESRRTSITRPMRRAVEKVQSYKERPVNIKMRRT</sequence>
<name>A0AAD2E898_9LAMI</name>
<feature type="compositionally biased region" description="Polar residues" evidence="1">
    <location>
        <begin position="159"/>
        <end position="177"/>
    </location>
</feature>
<dbReference type="GO" id="GO:0000775">
    <property type="term" value="C:chromosome, centromeric region"/>
    <property type="evidence" value="ECO:0007669"/>
    <property type="project" value="InterPro"/>
</dbReference>
<dbReference type="GO" id="GO:0034090">
    <property type="term" value="P:maintenance of meiotic sister chromatid cohesion"/>
    <property type="evidence" value="ECO:0007669"/>
    <property type="project" value="InterPro"/>
</dbReference>
<evidence type="ECO:0000256" key="1">
    <source>
        <dbReference type="SAM" id="MobiDB-lite"/>
    </source>
</evidence>
<feature type="compositionally biased region" description="Basic and acidic residues" evidence="1">
    <location>
        <begin position="272"/>
        <end position="285"/>
    </location>
</feature>
<feature type="compositionally biased region" description="Polar residues" evidence="1">
    <location>
        <begin position="230"/>
        <end position="242"/>
    </location>
</feature>
<dbReference type="InterPro" id="IPR044693">
    <property type="entry name" value="SGO_plant"/>
</dbReference>
<evidence type="ECO:0000313" key="3">
    <source>
        <dbReference type="Proteomes" id="UP000834106"/>
    </source>
</evidence>
<accession>A0AAD2E898</accession>